<gene>
    <name evidence="2" type="ORF">E2K98_05940</name>
</gene>
<organism evidence="2 3">
    <name type="scientific">Bacillus salipaludis</name>
    <dbReference type="NCBI Taxonomy" id="2547811"/>
    <lineage>
        <taxon>Bacteria</taxon>
        <taxon>Bacillati</taxon>
        <taxon>Bacillota</taxon>
        <taxon>Bacilli</taxon>
        <taxon>Bacillales</taxon>
        <taxon>Bacillaceae</taxon>
        <taxon>Bacillus</taxon>
    </lineage>
</organism>
<sequence>MNAPVDWSGRHEDSSEMLSHFLRAWVVSRSIQCPAGVRGWGDPAGAKRRGGSPARPRTACAWSGNQQTCGTVKTL</sequence>
<dbReference type="Proteomes" id="UP000295132">
    <property type="component" value="Unassembled WGS sequence"/>
</dbReference>
<evidence type="ECO:0000313" key="3">
    <source>
        <dbReference type="Proteomes" id="UP000295132"/>
    </source>
</evidence>
<dbReference type="EMBL" id="SMYO01000003">
    <property type="protein sequence ID" value="TDK62996.1"/>
    <property type="molecule type" value="Genomic_DNA"/>
</dbReference>
<evidence type="ECO:0000313" key="2">
    <source>
        <dbReference type="EMBL" id="TDK62996.1"/>
    </source>
</evidence>
<protein>
    <submittedName>
        <fullName evidence="2">Uncharacterized protein</fullName>
    </submittedName>
</protein>
<reference evidence="2 3" key="1">
    <citation type="submission" date="2019-03" db="EMBL/GenBank/DDBJ databases">
        <title>Bacillus niacini sp. nov. a Nicotinate-Metabolizing Mesophile Isolated from Soil.</title>
        <authorList>
            <person name="Zhang G."/>
        </authorList>
    </citation>
    <scope>NUCLEOTIDE SEQUENCE [LARGE SCALE GENOMIC DNA]</scope>
    <source>
        <strain evidence="2 3">WN066</strain>
    </source>
</reference>
<evidence type="ECO:0000256" key="1">
    <source>
        <dbReference type="SAM" id="MobiDB-lite"/>
    </source>
</evidence>
<dbReference type="AlphaFoldDB" id="A0A4R5VV72"/>
<name>A0A4R5VV72_9BACI</name>
<accession>A0A4R5VV72</accession>
<proteinExistence type="predicted"/>
<dbReference type="RefSeq" id="WP_133333345.1">
    <property type="nucleotide sequence ID" value="NZ_SMYO01000003.1"/>
</dbReference>
<comment type="caution">
    <text evidence="2">The sequence shown here is derived from an EMBL/GenBank/DDBJ whole genome shotgun (WGS) entry which is preliminary data.</text>
</comment>
<feature type="region of interest" description="Disordered" evidence="1">
    <location>
        <begin position="37"/>
        <end position="62"/>
    </location>
</feature>